<feature type="disulfide bond" evidence="2">
    <location>
        <begin position="114"/>
        <end position="129"/>
    </location>
</feature>
<dbReference type="InterPro" id="IPR002172">
    <property type="entry name" value="LDrepeatLR_classA_rpt"/>
</dbReference>
<evidence type="ECO:0000313" key="6">
    <source>
        <dbReference type="RefSeq" id="XP_006822378.1"/>
    </source>
</evidence>
<dbReference type="InterPro" id="IPR042333">
    <property type="entry name" value="LRAD2/Mig-13-like"/>
</dbReference>
<dbReference type="SUPFAM" id="SSF57424">
    <property type="entry name" value="LDL receptor-like module"/>
    <property type="match status" value="1"/>
</dbReference>
<organism evidence="5 6">
    <name type="scientific">Saccoglossus kowalevskii</name>
    <name type="common">Acorn worm</name>
    <dbReference type="NCBI Taxonomy" id="10224"/>
    <lineage>
        <taxon>Eukaryota</taxon>
        <taxon>Metazoa</taxon>
        <taxon>Hemichordata</taxon>
        <taxon>Enteropneusta</taxon>
        <taxon>Harrimaniidae</taxon>
        <taxon>Saccoglossus</taxon>
    </lineage>
</organism>
<sequence>MDCRVTIQATYDYQIVTLDFAWIYLFNRNCDDYIQVYDTDGSIMRKFCGNGEPFDMYSTGNSADIHLVTDDFYVDRGFSLVFTAFHYDSDIACNDTYEFKCLGNDRCIDDSLVCDDKNNCNNASDEDDCSKTRVLLILILIFVCMGIIVGVVYSVYYSYSQKKEHQAHAGNRVSPVTVTTQEDYNLPYGGRHDIAMTNYPPPPPPYSLT</sequence>
<dbReference type="Pfam" id="PF00431">
    <property type="entry name" value="CUB"/>
    <property type="match status" value="1"/>
</dbReference>
<dbReference type="InterPro" id="IPR000859">
    <property type="entry name" value="CUB_dom"/>
</dbReference>
<name>A0ABM0MQT7_SACKO</name>
<keyword evidence="3" id="KW-0812">Transmembrane</keyword>
<evidence type="ECO:0000256" key="3">
    <source>
        <dbReference type="SAM" id="Phobius"/>
    </source>
</evidence>
<evidence type="ECO:0000313" key="5">
    <source>
        <dbReference type="Proteomes" id="UP000694865"/>
    </source>
</evidence>
<dbReference type="Pfam" id="PF00057">
    <property type="entry name" value="Ldl_recept_a"/>
    <property type="match status" value="1"/>
</dbReference>
<dbReference type="PANTHER" id="PTHR24652">
    <property type="entry name" value="LOW-DENSITY LIPOPROTEIN RECEPTOR CLASS A DOMAIN-CONTAINING PROTEIN 2"/>
    <property type="match status" value="1"/>
</dbReference>
<dbReference type="PROSITE" id="PS50068">
    <property type="entry name" value="LDLRA_2"/>
    <property type="match status" value="1"/>
</dbReference>
<dbReference type="PROSITE" id="PS01180">
    <property type="entry name" value="CUB"/>
    <property type="match status" value="1"/>
</dbReference>
<dbReference type="CDD" id="cd00112">
    <property type="entry name" value="LDLa"/>
    <property type="match status" value="1"/>
</dbReference>
<dbReference type="InterPro" id="IPR035914">
    <property type="entry name" value="Sperma_CUB_dom_sf"/>
</dbReference>
<feature type="domain" description="CUB" evidence="4">
    <location>
        <begin position="1"/>
        <end position="85"/>
    </location>
</feature>
<keyword evidence="5" id="KW-1185">Reference proteome</keyword>
<keyword evidence="1 2" id="KW-1015">Disulfide bond</keyword>
<accession>A0ABM0MQT7</accession>
<dbReference type="InterPro" id="IPR023415">
    <property type="entry name" value="LDLR_class-A_CS"/>
</dbReference>
<dbReference type="RefSeq" id="XP_006822378.1">
    <property type="nucleotide sequence ID" value="XM_006822315.1"/>
</dbReference>
<gene>
    <name evidence="6" type="primary">LOC102802487</name>
</gene>
<keyword evidence="3" id="KW-0472">Membrane</keyword>
<dbReference type="GeneID" id="102802487"/>
<dbReference type="InterPro" id="IPR036055">
    <property type="entry name" value="LDL_receptor-like_sf"/>
</dbReference>
<reference evidence="6" key="1">
    <citation type="submission" date="2025-08" db="UniProtKB">
        <authorList>
            <consortium name="RefSeq"/>
        </authorList>
    </citation>
    <scope>IDENTIFICATION</scope>
    <source>
        <tissue evidence="6">Testes</tissue>
    </source>
</reference>
<dbReference type="CDD" id="cd00041">
    <property type="entry name" value="CUB"/>
    <property type="match status" value="1"/>
</dbReference>
<keyword evidence="3" id="KW-1133">Transmembrane helix</keyword>
<dbReference type="Gene3D" id="2.60.120.290">
    <property type="entry name" value="Spermadhesin, CUB domain"/>
    <property type="match status" value="1"/>
</dbReference>
<dbReference type="SMART" id="SM00192">
    <property type="entry name" value="LDLa"/>
    <property type="match status" value="1"/>
</dbReference>
<proteinExistence type="predicted"/>
<feature type="transmembrane region" description="Helical" evidence="3">
    <location>
        <begin position="134"/>
        <end position="156"/>
    </location>
</feature>
<protein>
    <submittedName>
        <fullName evidence="6">Inactive serine protease PAMR1-like</fullName>
    </submittedName>
</protein>
<dbReference type="SUPFAM" id="SSF49854">
    <property type="entry name" value="Spermadhesin, CUB domain"/>
    <property type="match status" value="1"/>
</dbReference>
<evidence type="ECO:0000259" key="4">
    <source>
        <dbReference type="PROSITE" id="PS01180"/>
    </source>
</evidence>
<dbReference type="PROSITE" id="PS01209">
    <property type="entry name" value="LDLRA_1"/>
    <property type="match status" value="1"/>
</dbReference>
<evidence type="ECO:0000256" key="2">
    <source>
        <dbReference type="PROSITE-ProRule" id="PRU00124"/>
    </source>
</evidence>
<evidence type="ECO:0000256" key="1">
    <source>
        <dbReference type="ARBA" id="ARBA00023157"/>
    </source>
</evidence>
<comment type="caution">
    <text evidence="2">Lacks conserved residue(s) required for the propagation of feature annotation.</text>
</comment>
<dbReference type="Proteomes" id="UP000694865">
    <property type="component" value="Unplaced"/>
</dbReference>
<dbReference type="Gene3D" id="4.10.400.10">
    <property type="entry name" value="Low-density Lipoprotein Receptor"/>
    <property type="match status" value="1"/>
</dbReference>
<dbReference type="PANTHER" id="PTHR24652:SF67">
    <property type="entry name" value="LOW-DENSITY LIPOPROTEIN RECEPTOR CLASS A DOMAIN-CONTAINING PROTEIN 2"/>
    <property type="match status" value="1"/>
</dbReference>